<dbReference type="Proteomes" id="UP000800035">
    <property type="component" value="Unassembled WGS sequence"/>
</dbReference>
<reference evidence="1" key="1">
    <citation type="journal article" date="2020" name="Stud. Mycol.">
        <title>101 Dothideomycetes genomes: a test case for predicting lifestyles and emergence of pathogens.</title>
        <authorList>
            <person name="Haridas S."/>
            <person name="Albert R."/>
            <person name="Binder M."/>
            <person name="Bloem J."/>
            <person name="Labutti K."/>
            <person name="Salamov A."/>
            <person name="Andreopoulos B."/>
            <person name="Baker S."/>
            <person name="Barry K."/>
            <person name="Bills G."/>
            <person name="Bluhm B."/>
            <person name="Cannon C."/>
            <person name="Castanera R."/>
            <person name="Culley D."/>
            <person name="Daum C."/>
            <person name="Ezra D."/>
            <person name="Gonzalez J."/>
            <person name="Henrissat B."/>
            <person name="Kuo A."/>
            <person name="Liang C."/>
            <person name="Lipzen A."/>
            <person name="Lutzoni F."/>
            <person name="Magnuson J."/>
            <person name="Mondo S."/>
            <person name="Nolan M."/>
            <person name="Ohm R."/>
            <person name="Pangilinan J."/>
            <person name="Park H.-J."/>
            <person name="Ramirez L."/>
            <person name="Alfaro M."/>
            <person name="Sun H."/>
            <person name="Tritt A."/>
            <person name="Yoshinaga Y."/>
            <person name="Zwiers L.-H."/>
            <person name="Turgeon B."/>
            <person name="Goodwin S."/>
            <person name="Spatafora J."/>
            <person name="Crous P."/>
            <person name="Grigoriev I."/>
        </authorList>
    </citation>
    <scope>NUCLEOTIDE SEQUENCE</scope>
    <source>
        <strain evidence="1">CBS 675.92</strain>
    </source>
</reference>
<proteinExistence type="predicted"/>
<dbReference type="EMBL" id="ML977071">
    <property type="protein sequence ID" value="KAF1948176.1"/>
    <property type="molecule type" value="Genomic_DNA"/>
</dbReference>
<name>A0A6A5TBN8_9PLEO</name>
<organism evidence="1 2">
    <name type="scientific">Byssothecium circinans</name>
    <dbReference type="NCBI Taxonomy" id="147558"/>
    <lineage>
        <taxon>Eukaryota</taxon>
        <taxon>Fungi</taxon>
        <taxon>Dikarya</taxon>
        <taxon>Ascomycota</taxon>
        <taxon>Pezizomycotina</taxon>
        <taxon>Dothideomycetes</taxon>
        <taxon>Pleosporomycetidae</taxon>
        <taxon>Pleosporales</taxon>
        <taxon>Massarineae</taxon>
        <taxon>Massarinaceae</taxon>
        <taxon>Byssothecium</taxon>
    </lineage>
</organism>
<dbReference type="AlphaFoldDB" id="A0A6A5TBN8"/>
<keyword evidence="2" id="KW-1185">Reference proteome</keyword>
<accession>A0A6A5TBN8</accession>
<sequence length="267" mass="29698">MVRLKRQVGRATPPLPCSRAHISSSLYTQNSTSPWSHGGSIVLPGCSADLSYAWNRVLNRIEGGHPNARHLPSILLCRSHIVDTVESSLVIHLMRRQNRYGLRTLLRTESRLVIVKVVLTRAHIFRLSLDRRPSTSSSRLGSSSPLHFSRLLWYCREKQAVVVLSDESGWPDLRGLEHVSSVSDGTFIACACCSIQAFPTSSHEYQNPLTEELSHVVDPRQSWGLLFVTPPAGATLHGRNDPAIIEPRARFPSHTQNIRCSLALASM</sequence>
<evidence type="ECO:0000313" key="2">
    <source>
        <dbReference type="Proteomes" id="UP000800035"/>
    </source>
</evidence>
<protein>
    <submittedName>
        <fullName evidence="1">Uncharacterized protein</fullName>
    </submittedName>
</protein>
<evidence type="ECO:0000313" key="1">
    <source>
        <dbReference type="EMBL" id="KAF1948176.1"/>
    </source>
</evidence>
<gene>
    <name evidence="1" type="ORF">CC80DRAFT_329683</name>
</gene>